<dbReference type="Pfam" id="PF05135">
    <property type="entry name" value="Phage_connect_1"/>
    <property type="match status" value="1"/>
</dbReference>
<proteinExistence type="predicted"/>
<reference evidence="1 2" key="1">
    <citation type="submission" date="2023-11" db="EMBL/GenBank/DDBJ databases">
        <title>Draft genome sequence of a psychrophilic Clostridium strain from permafrost water brine.</title>
        <authorList>
            <person name="Shcherbakova V.A."/>
            <person name="Trubitsyn V.E."/>
            <person name="Zakharyuk A.G."/>
        </authorList>
    </citation>
    <scope>NUCLEOTIDE SEQUENCE [LARGE SCALE GENOMIC DNA]</scope>
    <source>
        <strain evidence="1 2">14F</strain>
    </source>
</reference>
<accession>A0ABU7UU89</accession>
<evidence type="ECO:0000313" key="1">
    <source>
        <dbReference type="EMBL" id="MEF2114917.1"/>
    </source>
</evidence>
<dbReference type="InterPro" id="IPR021146">
    <property type="entry name" value="Phage_gp6-like_head-tail"/>
</dbReference>
<organism evidence="1 2">
    <name type="scientific">Clostridium frigoriphilum</name>
    <dbReference type="NCBI Taxonomy" id="443253"/>
    <lineage>
        <taxon>Bacteria</taxon>
        <taxon>Bacillati</taxon>
        <taxon>Bacillota</taxon>
        <taxon>Clostridia</taxon>
        <taxon>Eubacteriales</taxon>
        <taxon>Clostridiaceae</taxon>
        <taxon>Clostridium</taxon>
    </lineage>
</organism>
<gene>
    <name evidence="1" type="ORF">SJI18_21750</name>
</gene>
<dbReference type="RefSeq" id="WP_216247921.1">
    <property type="nucleotide sequence ID" value="NZ_JAZHFS010000033.1"/>
</dbReference>
<sequence length="98" mass="10781">MVLEDLQVILNTTTKDALLTIYIREAQDAITNYLNGSEAIDFTTLYEGAVIKYVVQCINKKGNEGLKSFGQGSVSGSYEDGLSNSIKALLPLPHIRMR</sequence>
<protein>
    <submittedName>
        <fullName evidence="1">Phage head-tail connector protein</fullName>
    </submittedName>
</protein>
<evidence type="ECO:0000313" key="2">
    <source>
        <dbReference type="Proteomes" id="UP001498469"/>
    </source>
</evidence>
<keyword evidence="2" id="KW-1185">Reference proteome</keyword>
<dbReference type="Proteomes" id="UP001498469">
    <property type="component" value="Unassembled WGS sequence"/>
</dbReference>
<comment type="caution">
    <text evidence="1">The sequence shown here is derived from an EMBL/GenBank/DDBJ whole genome shotgun (WGS) entry which is preliminary data.</text>
</comment>
<name>A0ABU7UU89_9CLOT</name>
<dbReference type="EMBL" id="JAZHFS010000033">
    <property type="protein sequence ID" value="MEF2114917.1"/>
    <property type="molecule type" value="Genomic_DNA"/>
</dbReference>